<feature type="compositionally biased region" description="Polar residues" evidence="2">
    <location>
        <begin position="193"/>
        <end position="203"/>
    </location>
</feature>
<evidence type="ECO:0000313" key="5">
    <source>
        <dbReference type="EMBL" id="GIG07813.1"/>
    </source>
</evidence>
<accession>A0A8J3KX90</accession>
<protein>
    <recommendedName>
        <fullName evidence="4">ARB-07466-like C-terminal domain-containing protein</fullName>
    </recommendedName>
</protein>
<dbReference type="Gene3D" id="6.10.250.3150">
    <property type="match status" value="1"/>
</dbReference>
<reference evidence="5 6" key="1">
    <citation type="submission" date="2021-01" db="EMBL/GenBank/DDBJ databases">
        <title>Whole genome shotgun sequence of Catellatospora coxensis NBRC 107359.</title>
        <authorList>
            <person name="Komaki H."/>
            <person name="Tamura T."/>
        </authorList>
    </citation>
    <scope>NUCLEOTIDE SEQUENCE [LARGE SCALE GENOMIC DNA]</scope>
    <source>
        <strain evidence="5 6">NBRC 107359</strain>
    </source>
</reference>
<dbReference type="AlphaFoldDB" id="A0A8J3KX90"/>
<dbReference type="Proteomes" id="UP000630887">
    <property type="component" value="Unassembled WGS sequence"/>
</dbReference>
<dbReference type="Pfam" id="PF26571">
    <property type="entry name" value="VldE"/>
    <property type="match status" value="1"/>
</dbReference>
<name>A0A8J3KX90_9ACTN</name>
<feature type="signal peptide" evidence="3">
    <location>
        <begin position="1"/>
        <end position="40"/>
    </location>
</feature>
<sequence length="350" mass="37962">MTPTAPRPRQRRRRAAHLTLLLAAVFLVVSGLSPAAPAFAEPNEGSSKSLKQLRENLEVAAKGYLEAQAALEAAEASQKALNAELLTAEADLERLRVFVGQYASEAYKTGRLGMVSLMVNGTDPGSLLAKANAMDRMTQRDEARMRDFRTRKQEVTAKKAAIDIQLKLQQESVKEMEKRKKAADQALRAVDGRSSSGYINPNSPLAKPAPRNSDGSWPTEGCTIKDPTTSGCITPRTLWAMNQAKANGFKRYVSCHRSGGGGEHPKGRACDFASATGGFTNYSASGGDRTYGNNLASFFIKNASRLGVMYVIWYCKIWINGAWKTYDSAGSNCGDNPAGDHTNHVHLSML</sequence>
<evidence type="ECO:0000313" key="6">
    <source>
        <dbReference type="Proteomes" id="UP000630887"/>
    </source>
</evidence>
<proteinExistence type="predicted"/>
<gene>
    <name evidence="5" type="ORF">Cco03nite_45130</name>
</gene>
<feature type="coiled-coil region" evidence="1">
    <location>
        <begin position="166"/>
        <end position="193"/>
    </location>
</feature>
<dbReference type="InterPro" id="IPR058593">
    <property type="entry name" value="ARB_07466-like_C"/>
</dbReference>
<feature type="coiled-coil region" evidence="1">
    <location>
        <begin position="50"/>
        <end position="91"/>
    </location>
</feature>
<dbReference type="EMBL" id="BONI01000039">
    <property type="protein sequence ID" value="GIG07813.1"/>
    <property type="molecule type" value="Genomic_DNA"/>
</dbReference>
<keyword evidence="6" id="KW-1185">Reference proteome</keyword>
<feature type="domain" description="ARB-07466-like C-terminal" evidence="4">
    <location>
        <begin position="230"/>
        <end position="332"/>
    </location>
</feature>
<feature type="chain" id="PRO_5035181376" description="ARB-07466-like C-terminal domain-containing protein" evidence="3">
    <location>
        <begin position="41"/>
        <end position="350"/>
    </location>
</feature>
<keyword evidence="1" id="KW-0175">Coiled coil</keyword>
<dbReference type="RefSeq" id="WP_239167571.1">
    <property type="nucleotide sequence ID" value="NZ_BAAALC010000014.1"/>
</dbReference>
<comment type="caution">
    <text evidence="5">The sequence shown here is derived from an EMBL/GenBank/DDBJ whole genome shotgun (WGS) entry which is preliminary data.</text>
</comment>
<evidence type="ECO:0000256" key="3">
    <source>
        <dbReference type="SAM" id="SignalP"/>
    </source>
</evidence>
<evidence type="ECO:0000256" key="2">
    <source>
        <dbReference type="SAM" id="MobiDB-lite"/>
    </source>
</evidence>
<feature type="region of interest" description="Disordered" evidence="2">
    <location>
        <begin position="193"/>
        <end position="221"/>
    </location>
</feature>
<evidence type="ECO:0000259" key="4">
    <source>
        <dbReference type="Pfam" id="PF26571"/>
    </source>
</evidence>
<organism evidence="5 6">
    <name type="scientific">Catellatospora coxensis</name>
    <dbReference type="NCBI Taxonomy" id="310354"/>
    <lineage>
        <taxon>Bacteria</taxon>
        <taxon>Bacillati</taxon>
        <taxon>Actinomycetota</taxon>
        <taxon>Actinomycetes</taxon>
        <taxon>Micromonosporales</taxon>
        <taxon>Micromonosporaceae</taxon>
        <taxon>Catellatospora</taxon>
    </lineage>
</organism>
<evidence type="ECO:0000256" key="1">
    <source>
        <dbReference type="SAM" id="Coils"/>
    </source>
</evidence>
<keyword evidence="3" id="KW-0732">Signal</keyword>